<dbReference type="Pfam" id="PF00892">
    <property type="entry name" value="EamA"/>
    <property type="match status" value="2"/>
</dbReference>
<evidence type="ECO:0000313" key="3">
    <source>
        <dbReference type="EMBL" id="STC97147.1"/>
    </source>
</evidence>
<dbReference type="GO" id="GO:0016020">
    <property type="term" value="C:membrane"/>
    <property type="evidence" value="ECO:0007669"/>
    <property type="project" value="InterPro"/>
</dbReference>
<keyword evidence="1" id="KW-1133">Transmembrane helix</keyword>
<keyword evidence="1" id="KW-0812">Transmembrane</keyword>
<feature type="transmembrane region" description="Helical" evidence="1">
    <location>
        <begin position="116"/>
        <end position="135"/>
    </location>
</feature>
<dbReference type="STRING" id="297244.SAMN05421639_101239"/>
<evidence type="ECO:0000259" key="2">
    <source>
        <dbReference type="Pfam" id="PF00892"/>
    </source>
</evidence>
<feature type="transmembrane region" description="Helical" evidence="1">
    <location>
        <begin position="171"/>
        <end position="194"/>
    </location>
</feature>
<feature type="transmembrane region" description="Helical" evidence="1">
    <location>
        <begin position="206"/>
        <end position="225"/>
    </location>
</feature>
<keyword evidence="1" id="KW-0472">Membrane</keyword>
<dbReference type="SUPFAM" id="SSF103481">
    <property type="entry name" value="Multidrug resistance efflux transporter EmrE"/>
    <property type="match status" value="2"/>
</dbReference>
<accession>A0A376DWR8</accession>
<organism evidence="3 4">
    <name type="scientific">Chryseobacterium carnipullorum</name>
    <dbReference type="NCBI Taxonomy" id="1124835"/>
    <lineage>
        <taxon>Bacteria</taxon>
        <taxon>Pseudomonadati</taxon>
        <taxon>Bacteroidota</taxon>
        <taxon>Flavobacteriia</taxon>
        <taxon>Flavobacteriales</taxon>
        <taxon>Weeksellaceae</taxon>
        <taxon>Chryseobacterium group</taxon>
        <taxon>Chryseobacterium</taxon>
    </lineage>
</organism>
<feature type="domain" description="EamA" evidence="2">
    <location>
        <begin position="4"/>
        <end position="133"/>
    </location>
</feature>
<feature type="transmembrane region" description="Helical" evidence="1">
    <location>
        <begin position="88"/>
        <end position="109"/>
    </location>
</feature>
<evidence type="ECO:0000313" key="4">
    <source>
        <dbReference type="Proteomes" id="UP000255224"/>
    </source>
</evidence>
<gene>
    <name evidence="3" type="ORF">NCTC13533_02357</name>
</gene>
<proteinExistence type="predicted"/>
<sequence length="331" mass="37764">MKKSYVLLHLAVILAGFTGVFGKLISLNEGLLVWYRLLFSAVILFVILKLLRIPYKISLQEKVRIMKAGLLITMHWLFFYASIKYANISIGVVCYCLTSFFTAVFKPLIDKEKFKISELILSTFTLLGISLIFHFDISYQLGIILGVISSAFGALYTIYNNRLVRHFDTKVINFYQMIAGTLALGAFLPVYLLISPADSIVPDLKNTAYLGILALFCTVVLYVAFAEVLKKIPAFTVNLTFNLEPVYAIVMAFLFFGESKEVGSAILYRNFFDHCFSCFTDADFSLEKRIILSIETKRGDYIKSPRFLFRQNINHLLVILIKHYLSRFLCK</sequence>
<dbReference type="AlphaFoldDB" id="A0A376DWR8"/>
<feature type="transmembrane region" description="Helical" evidence="1">
    <location>
        <begin position="63"/>
        <end position="82"/>
    </location>
</feature>
<dbReference type="EMBL" id="UFVQ01000003">
    <property type="protein sequence ID" value="STC97147.1"/>
    <property type="molecule type" value="Genomic_DNA"/>
</dbReference>
<reference evidence="3 4" key="1">
    <citation type="submission" date="2018-06" db="EMBL/GenBank/DDBJ databases">
        <authorList>
            <consortium name="Pathogen Informatics"/>
            <person name="Doyle S."/>
        </authorList>
    </citation>
    <scope>NUCLEOTIDE SEQUENCE [LARGE SCALE GENOMIC DNA]</scope>
    <source>
        <strain evidence="3 4">NCTC13533</strain>
    </source>
</reference>
<dbReference type="InterPro" id="IPR037185">
    <property type="entry name" value="EmrE-like"/>
</dbReference>
<dbReference type="Proteomes" id="UP000255224">
    <property type="component" value="Unassembled WGS sequence"/>
</dbReference>
<feature type="transmembrane region" description="Helical" evidence="1">
    <location>
        <begin position="237"/>
        <end position="256"/>
    </location>
</feature>
<feature type="transmembrane region" description="Helical" evidence="1">
    <location>
        <begin position="32"/>
        <end position="51"/>
    </location>
</feature>
<feature type="transmembrane region" description="Helical" evidence="1">
    <location>
        <begin position="141"/>
        <end position="159"/>
    </location>
</feature>
<name>A0A376DWR8_CHRCU</name>
<feature type="domain" description="EamA" evidence="2">
    <location>
        <begin position="141"/>
        <end position="259"/>
    </location>
</feature>
<dbReference type="PANTHER" id="PTHR22911:SF79">
    <property type="entry name" value="MOBA-LIKE NTP TRANSFERASE DOMAIN-CONTAINING PROTEIN"/>
    <property type="match status" value="1"/>
</dbReference>
<dbReference type="InterPro" id="IPR000620">
    <property type="entry name" value="EamA_dom"/>
</dbReference>
<dbReference type="RefSeq" id="WP_228426103.1">
    <property type="nucleotide sequence ID" value="NZ_UFVQ01000003.1"/>
</dbReference>
<evidence type="ECO:0000256" key="1">
    <source>
        <dbReference type="SAM" id="Phobius"/>
    </source>
</evidence>
<protein>
    <submittedName>
        <fullName evidence="3">Predicted permease, DMT superfamily</fullName>
    </submittedName>
</protein>
<dbReference type="PANTHER" id="PTHR22911">
    <property type="entry name" value="ACYL-MALONYL CONDENSING ENZYME-RELATED"/>
    <property type="match status" value="1"/>
</dbReference>